<evidence type="ECO:0000313" key="1">
    <source>
        <dbReference type="EMBL" id="RLU25468.1"/>
    </source>
</evidence>
<protein>
    <submittedName>
        <fullName evidence="1">Uncharacterized protein</fullName>
    </submittedName>
</protein>
<reference evidence="1" key="1">
    <citation type="journal article" date="2018" name="Genome Res.">
        <title>The genomic architecture and molecular evolution of ant odorant receptors.</title>
        <authorList>
            <person name="McKenzie S.K."/>
            <person name="Kronauer D.J.C."/>
        </authorList>
    </citation>
    <scope>NUCLEOTIDE SEQUENCE [LARGE SCALE GENOMIC DNA]</scope>
    <source>
        <strain evidence="1">Clonal line C1</strain>
    </source>
</reference>
<accession>A0A3L8E094</accession>
<organism evidence="1">
    <name type="scientific">Ooceraea biroi</name>
    <name type="common">Clonal raider ant</name>
    <name type="synonym">Cerapachys biroi</name>
    <dbReference type="NCBI Taxonomy" id="2015173"/>
    <lineage>
        <taxon>Eukaryota</taxon>
        <taxon>Metazoa</taxon>
        <taxon>Ecdysozoa</taxon>
        <taxon>Arthropoda</taxon>
        <taxon>Hexapoda</taxon>
        <taxon>Insecta</taxon>
        <taxon>Pterygota</taxon>
        <taxon>Neoptera</taxon>
        <taxon>Endopterygota</taxon>
        <taxon>Hymenoptera</taxon>
        <taxon>Apocrita</taxon>
        <taxon>Aculeata</taxon>
        <taxon>Formicoidea</taxon>
        <taxon>Formicidae</taxon>
        <taxon>Dorylinae</taxon>
        <taxon>Ooceraea</taxon>
    </lineage>
</organism>
<name>A0A3L8E094_OOCBI</name>
<sequence length="91" mass="10134">MKKRAEIVAYRASSFVKSRKSITNVSSRHINESIEKLDFSNTSQNRSLSYNEDNIINKPISKTVNAVASTSLPSASYSSATEKIGQFIFSR</sequence>
<dbReference type="Proteomes" id="UP000279307">
    <property type="component" value="Chromosome 2"/>
</dbReference>
<reference evidence="1" key="2">
    <citation type="submission" date="2018-07" db="EMBL/GenBank/DDBJ databases">
        <authorList>
            <person name="Mckenzie S.K."/>
            <person name="Kronauer D.J.C."/>
        </authorList>
    </citation>
    <scope>NUCLEOTIDE SEQUENCE</scope>
    <source>
        <strain evidence="1">Clonal line C1</strain>
    </source>
</reference>
<dbReference type="OrthoDB" id="7602018at2759"/>
<proteinExistence type="predicted"/>
<dbReference type="EMBL" id="QOIP01000002">
    <property type="protein sequence ID" value="RLU25468.1"/>
    <property type="molecule type" value="Genomic_DNA"/>
</dbReference>
<gene>
    <name evidence="1" type="ORF">DMN91_001624</name>
</gene>
<dbReference type="AlphaFoldDB" id="A0A3L8E094"/>
<comment type="caution">
    <text evidence="1">The sequence shown here is derived from an EMBL/GenBank/DDBJ whole genome shotgun (WGS) entry which is preliminary data.</text>
</comment>